<reference evidence="4" key="1">
    <citation type="submission" date="2025-08" db="UniProtKB">
        <authorList>
            <consortium name="RefSeq"/>
        </authorList>
    </citation>
    <scope>IDENTIFICATION</scope>
    <source>
        <tissue evidence="4">Whole sample</tissue>
    </source>
</reference>
<feature type="region of interest" description="Disordered" evidence="1">
    <location>
        <begin position="243"/>
        <end position="288"/>
    </location>
</feature>
<dbReference type="AlphaFoldDB" id="A0A8B8ARR0"/>
<sequence length="428" mass="49052">MQPRHFFIFIATVCVVALMIYIYYQRISLVNVFASLFCYIIAINAVIDLLLSGPESETDLKVPYGEVDQRHKIEPESETDLKVPYGEVDQRHEIEPESETDLKVTVGFERRKQGNVDLKVPYGEVDQRHKIEPESETDLKISVGEHTDSRNVGGENLDSRQTAEDTKPKTFLSWSTVPTMERNPIKKDFLSTAPGKSSLQARSIQYSAVTEAVRENILLIENDLKVVESSLLDELQDLISEEDTNSKRPRLETNHVRHPISDSSEESNTSFTNPWQNPEWYDDAVKSSSSETEQRNIYYNAGTANSDFVTVGCERRKQENVRKKHRYTSKQGPMKRLRNEQMIKTPVSLNNRTSSTTESETDLKVPYGEVDQRHKIEPESDAAQLRQPTKNSLVLFHVITIRLNTGLFKFGLDNYLTNVARVKMRYWG</sequence>
<feature type="compositionally biased region" description="Basic and acidic residues" evidence="1">
    <location>
        <begin position="157"/>
        <end position="168"/>
    </location>
</feature>
<dbReference type="GeneID" id="111103964"/>
<dbReference type="OrthoDB" id="6159329at2759"/>
<name>A0A8B8ARR0_CRAVI</name>
<keyword evidence="3" id="KW-1185">Reference proteome</keyword>
<dbReference type="RefSeq" id="XP_022293333.1">
    <property type="nucleotide sequence ID" value="XM_022437625.1"/>
</dbReference>
<protein>
    <submittedName>
        <fullName evidence="4">Uncharacterized protein LOC111103964 isoform X2</fullName>
    </submittedName>
</protein>
<evidence type="ECO:0000313" key="4">
    <source>
        <dbReference type="RefSeq" id="XP_022293333.1"/>
    </source>
</evidence>
<keyword evidence="2" id="KW-0472">Membrane</keyword>
<feature type="region of interest" description="Disordered" evidence="1">
    <location>
        <begin position="145"/>
        <end position="168"/>
    </location>
</feature>
<evidence type="ECO:0000256" key="1">
    <source>
        <dbReference type="SAM" id="MobiDB-lite"/>
    </source>
</evidence>
<feature type="compositionally biased region" description="Basic and acidic residues" evidence="1">
    <location>
        <begin position="244"/>
        <end position="255"/>
    </location>
</feature>
<proteinExistence type="predicted"/>
<feature type="compositionally biased region" description="Polar residues" evidence="1">
    <location>
        <begin position="266"/>
        <end position="276"/>
    </location>
</feature>
<accession>A0A8B8ARR0</accession>
<evidence type="ECO:0000313" key="3">
    <source>
        <dbReference type="Proteomes" id="UP000694844"/>
    </source>
</evidence>
<keyword evidence="2" id="KW-1133">Transmembrane helix</keyword>
<dbReference type="Proteomes" id="UP000694844">
    <property type="component" value="Chromosome 7"/>
</dbReference>
<gene>
    <name evidence="4" type="primary">LOC111103964</name>
</gene>
<feature type="transmembrane region" description="Helical" evidence="2">
    <location>
        <begin position="6"/>
        <end position="24"/>
    </location>
</feature>
<organism evidence="3 4">
    <name type="scientific">Crassostrea virginica</name>
    <name type="common">Eastern oyster</name>
    <dbReference type="NCBI Taxonomy" id="6565"/>
    <lineage>
        <taxon>Eukaryota</taxon>
        <taxon>Metazoa</taxon>
        <taxon>Spiralia</taxon>
        <taxon>Lophotrochozoa</taxon>
        <taxon>Mollusca</taxon>
        <taxon>Bivalvia</taxon>
        <taxon>Autobranchia</taxon>
        <taxon>Pteriomorphia</taxon>
        <taxon>Ostreida</taxon>
        <taxon>Ostreoidea</taxon>
        <taxon>Ostreidae</taxon>
        <taxon>Crassostrea</taxon>
    </lineage>
</organism>
<feature type="transmembrane region" description="Helical" evidence="2">
    <location>
        <begin position="31"/>
        <end position="51"/>
    </location>
</feature>
<evidence type="ECO:0000256" key="2">
    <source>
        <dbReference type="SAM" id="Phobius"/>
    </source>
</evidence>
<keyword evidence="2" id="KW-0812">Transmembrane</keyword>